<reference evidence="1 2" key="1">
    <citation type="submission" date="2018-05" db="EMBL/GenBank/DDBJ databases">
        <title>Draft Genome Sequences for a Diverse set of 7 Haemophilus Species.</title>
        <authorList>
            <person name="Nichols M."/>
            <person name="Topaz N."/>
            <person name="Wang X."/>
            <person name="Wang X."/>
            <person name="Boxrud D."/>
        </authorList>
    </citation>
    <scope>NUCLEOTIDE SEQUENCE [LARGE SCALE GENOMIC DNA]</scope>
    <source>
        <strain evidence="1 2">C2010039593</strain>
    </source>
</reference>
<sequence length="104" mass="12269">MDELEKIQEDAANQLDNQAKGEFISLYDLIEWAKSKHYGNFINATHDIFTILREENKEVNSYKYYTGIKPRTTKTNKKLSDYLLVLNKNHGYKIDDDFDDDIPF</sequence>
<protein>
    <submittedName>
        <fullName evidence="1">Uncharacterized protein</fullName>
    </submittedName>
</protein>
<gene>
    <name evidence="1" type="ORF">DPV98_02400</name>
</gene>
<accession>A0A369ZFZ2</accession>
<dbReference type="Proteomes" id="UP000253999">
    <property type="component" value="Unassembled WGS sequence"/>
</dbReference>
<dbReference type="RefSeq" id="WP_111312497.1">
    <property type="nucleotide sequence ID" value="NZ_QEQD01000002.1"/>
</dbReference>
<dbReference type="EMBL" id="QEQD01000002">
    <property type="protein sequence ID" value="RDF05279.1"/>
    <property type="molecule type" value="Genomic_DNA"/>
</dbReference>
<name>A0A369ZFZ2_HAEPH</name>
<comment type="caution">
    <text evidence="1">The sequence shown here is derived from an EMBL/GenBank/DDBJ whole genome shotgun (WGS) entry which is preliminary data.</text>
</comment>
<proteinExistence type="predicted"/>
<dbReference type="AlphaFoldDB" id="A0A369ZFZ2"/>
<organism evidence="1 2">
    <name type="scientific">Haemophilus parahaemolyticus</name>
    <dbReference type="NCBI Taxonomy" id="735"/>
    <lineage>
        <taxon>Bacteria</taxon>
        <taxon>Pseudomonadati</taxon>
        <taxon>Pseudomonadota</taxon>
        <taxon>Gammaproteobacteria</taxon>
        <taxon>Pasteurellales</taxon>
        <taxon>Pasteurellaceae</taxon>
        <taxon>Haemophilus</taxon>
    </lineage>
</organism>
<evidence type="ECO:0000313" key="1">
    <source>
        <dbReference type="EMBL" id="RDF05279.1"/>
    </source>
</evidence>
<evidence type="ECO:0000313" key="2">
    <source>
        <dbReference type="Proteomes" id="UP000253999"/>
    </source>
</evidence>